<dbReference type="EMBL" id="MWDQ01000137">
    <property type="protein sequence ID" value="OQB72236.1"/>
    <property type="molecule type" value="Genomic_DNA"/>
</dbReference>
<evidence type="ECO:0000259" key="6">
    <source>
        <dbReference type="PROSITE" id="PS51379"/>
    </source>
</evidence>
<dbReference type="GO" id="GO:0016020">
    <property type="term" value="C:membrane"/>
    <property type="evidence" value="ECO:0007669"/>
    <property type="project" value="InterPro"/>
</dbReference>
<dbReference type="GO" id="GO:0003954">
    <property type="term" value="F:NADH dehydrogenase activity"/>
    <property type="evidence" value="ECO:0007669"/>
    <property type="project" value="TreeGrafter"/>
</dbReference>
<name>A0A1V6C5R5_UNCT6</name>
<feature type="domain" description="4Fe-4S ferredoxin-type" evidence="6">
    <location>
        <begin position="38"/>
        <end position="67"/>
    </location>
</feature>
<dbReference type="GO" id="GO:0051539">
    <property type="term" value="F:4 iron, 4 sulfur cluster binding"/>
    <property type="evidence" value="ECO:0007669"/>
    <property type="project" value="UniProtKB-KW"/>
</dbReference>
<reference evidence="7" key="1">
    <citation type="submission" date="2017-02" db="EMBL/GenBank/DDBJ databases">
        <title>Delving into the versatile metabolic prowess of the omnipresent phylum Bacteroidetes.</title>
        <authorList>
            <person name="Nobu M.K."/>
            <person name="Mei R."/>
            <person name="Narihiro T."/>
            <person name="Kuroda K."/>
            <person name="Liu W.-T."/>
        </authorList>
    </citation>
    <scope>NUCLEOTIDE SEQUENCE</scope>
    <source>
        <strain evidence="7">ADurb.Bin131</strain>
    </source>
</reference>
<dbReference type="InterPro" id="IPR017896">
    <property type="entry name" value="4Fe4S_Fe-S-bd"/>
</dbReference>
<evidence type="ECO:0000256" key="2">
    <source>
        <dbReference type="ARBA" id="ARBA00022723"/>
    </source>
</evidence>
<sequence>MKLKPGAFVPELLRHIFRKPATVRYPFEKIPVPDDFRGTPVLSPDKCIVCRACVRDCPAFAIEILEISQEEKEYRMIIHNDRCIHCAQCAESCPTKAITLNKDFELATDSRIKLKTEYTYRRPKKTVQQSPEK</sequence>
<dbReference type="PROSITE" id="PS51379">
    <property type="entry name" value="4FE4S_FER_2"/>
    <property type="match status" value="2"/>
</dbReference>
<keyword evidence="2" id="KW-0479">Metal-binding</keyword>
<protein>
    <submittedName>
        <fullName evidence="7">NAD(P)H-quinone oxidoreductase subunit I</fullName>
        <ecNumber evidence="7">1.6.5.-</ecNumber>
    </submittedName>
</protein>
<keyword evidence="3" id="KW-0677">Repeat</keyword>
<evidence type="ECO:0000313" key="7">
    <source>
        <dbReference type="EMBL" id="OQB72236.1"/>
    </source>
</evidence>
<dbReference type="GO" id="GO:0046872">
    <property type="term" value="F:metal ion binding"/>
    <property type="evidence" value="ECO:0007669"/>
    <property type="project" value="UniProtKB-KW"/>
</dbReference>
<dbReference type="Pfam" id="PF12838">
    <property type="entry name" value="Fer4_7"/>
    <property type="match status" value="1"/>
</dbReference>
<dbReference type="AlphaFoldDB" id="A0A1V6C5R5"/>
<comment type="caution">
    <text evidence="7">The sequence shown here is derived from an EMBL/GenBank/DDBJ whole genome shotgun (WGS) entry which is preliminary data.</text>
</comment>
<dbReference type="Gene3D" id="3.30.70.3270">
    <property type="match status" value="1"/>
</dbReference>
<dbReference type="PANTHER" id="PTHR10849">
    <property type="entry name" value="NADH DEHYDROGENASE UBIQUINONE IRON-SULFUR PROTEIN 8, MITOCHONDRIAL"/>
    <property type="match status" value="1"/>
</dbReference>
<evidence type="ECO:0000256" key="1">
    <source>
        <dbReference type="ARBA" id="ARBA00022485"/>
    </source>
</evidence>
<proteinExistence type="predicted"/>
<organism evidence="7">
    <name type="scientific">candidate division TA06 bacterium ADurb.Bin131</name>
    <dbReference type="NCBI Taxonomy" id="1852827"/>
    <lineage>
        <taxon>Bacteria</taxon>
        <taxon>Bacteria division TA06</taxon>
    </lineage>
</organism>
<dbReference type="EC" id="1.6.5.-" evidence="7"/>
<gene>
    <name evidence="7" type="primary">ndhI_1</name>
    <name evidence="7" type="ORF">BWX89_01417</name>
</gene>
<dbReference type="GO" id="GO:0009060">
    <property type="term" value="P:aerobic respiration"/>
    <property type="evidence" value="ECO:0007669"/>
    <property type="project" value="TreeGrafter"/>
</dbReference>
<dbReference type="SUPFAM" id="SSF54862">
    <property type="entry name" value="4Fe-4S ferredoxins"/>
    <property type="match status" value="1"/>
</dbReference>
<keyword evidence="7" id="KW-0560">Oxidoreductase</keyword>
<feature type="domain" description="4Fe-4S ferredoxin-type" evidence="6">
    <location>
        <begin position="74"/>
        <end position="103"/>
    </location>
</feature>
<dbReference type="PROSITE" id="PS00198">
    <property type="entry name" value="4FE4S_FER_1"/>
    <property type="match status" value="1"/>
</dbReference>
<keyword evidence="5" id="KW-0411">Iron-sulfur</keyword>
<keyword evidence="4" id="KW-0408">Iron</keyword>
<dbReference type="PANTHER" id="PTHR10849:SF35">
    <property type="entry name" value="FORMATE HYDROGENLYASE SUBUNIT 6-RELATED"/>
    <property type="match status" value="1"/>
</dbReference>
<accession>A0A1V6C5R5</accession>
<evidence type="ECO:0000256" key="3">
    <source>
        <dbReference type="ARBA" id="ARBA00022737"/>
    </source>
</evidence>
<evidence type="ECO:0000256" key="5">
    <source>
        <dbReference type="ARBA" id="ARBA00023014"/>
    </source>
</evidence>
<dbReference type="Proteomes" id="UP000485562">
    <property type="component" value="Unassembled WGS sequence"/>
</dbReference>
<keyword evidence="1" id="KW-0004">4Fe-4S</keyword>
<evidence type="ECO:0000256" key="4">
    <source>
        <dbReference type="ARBA" id="ARBA00023004"/>
    </source>
</evidence>
<dbReference type="InterPro" id="IPR010226">
    <property type="entry name" value="NADH_quinone_OxRdtase_chainI"/>
</dbReference>
<dbReference type="InterPro" id="IPR017900">
    <property type="entry name" value="4Fe4S_Fe_S_CS"/>
</dbReference>